<dbReference type="SUPFAM" id="SSF48019">
    <property type="entry name" value="post-AAA+ oligomerization domain-like"/>
    <property type="match status" value="1"/>
</dbReference>
<evidence type="ECO:0000256" key="6">
    <source>
        <dbReference type="ARBA" id="ARBA00034754"/>
    </source>
</evidence>
<evidence type="ECO:0000313" key="9">
    <source>
        <dbReference type="EMBL" id="NYI41053.1"/>
    </source>
</evidence>
<evidence type="ECO:0000256" key="4">
    <source>
        <dbReference type="ARBA" id="ARBA00022705"/>
    </source>
</evidence>
<sequence>MAGPRSSARSDAPAWHRATPAPLVLVSGPEALFGARAVSLMIDAVRARDPELDVHRIEAATYRLGQLREAVSPSLFGGTAVVVIEGAESMSEDFLVDAIAYVSTPDPDAVVVIRHGGGNRGKRLLDAMRSASTPEYGCAAVTRDSDLVDFVASEFSRAGRKGSAAAARALVDSVGSDVSQLAAACAQLMNDVDGTINDAVVARYHGTRVNATGFAVADAAVTGDRAAALALVRHALETGVDPVPLVAALASKLRTLAKVGASRGRGLDPTRDLGIAPWQVDRARRELRTWNADRLAAAIEAVAAADHAIKGGDRAPAFSIERVVRIVADLAADA</sequence>
<evidence type="ECO:0000256" key="5">
    <source>
        <dbReference type="ARBA" id="ARBA00022932"/>
    </source>
</evidence>
<dbReference type="Gene3D" id="3.40.50.300">
    <property type="entry name" value="P-loop containing nucleotide triphosphate hydrolases"/>
    <property type="match status" value="1"/>
</dbReference>
<dbReference type="NCBIfam" id="TIGR01128">
    <property type="entry name" value="holA"/>
    <property type="match status" value="1"/>
</dbReference>
<evidence type="ECO:0000259" key="8">
    <source>
        <dbReference type="Pfam" id="PF21694"/>
    </source>
</evidence>
<dbReference type="GO" id="GO:0006261">
    <property type="term" value="P:DNA-templated DNA replication"/>
    <property type="evidence" value="ECO:0007669"/>
    <property type="project" value="TreeGrafter"/>
</dbReference>
<protein>
    <recommendedName>
        <fullName evidence="1">DNA-directed DNA polymerase</fullName>
        <ecNumber evidence="1">2.7.7.7</ecNumber>
    </recommendedName>
</protein>
<dbReference type="InterPro" id="IPR005790">
    <property type="entry name" value="DNA_polIII_delta"/>
</dbReference>
<dbReference type="InterPro" id="IPR027417">
    <property type="entry name" value="P-loop_NTPase"/>
</dbReference>
<keyword evidence="3 9" id="KW-0548">Nucleotidyltransferase</keyword>
<evidence type="ECO:0000256" key="2">
    <source>
        <dbReference type="ARBA" id="ARBA00022679"/>
    </source>
</evidence>
<proteinExistence type="inferred from homology"/>
<dbReference type="PANTHER" id="PTHR34388">
    <property type="entry name" value="DNA POLYMERASE III SUBUNIT DELTA"/>
    <property type="match status" value="1"/>
</dbReference>
<dbReference type="InterPro" id="IPR008921">
    <property type="entry name" value="DNA_pol3_clamp-load_cplx_C"/>
</dbReference>
<keyword evidence="10" id="KW-1185">Reference proteome</keyword>
<dbReference type="GO" id="GO:0003677">
    <property type="term" value="F:DNA binding"/>
    <property type="evidence" value="ECO:0007669"/>
    <property type="project" value="InterPro"/>
</dbReference>
<dbReference type="OrthoDB" id="8478864at2"/>
<dbReference type="RefSeq" id="WP_062075304.1">
    <property type="nucleotide sequence ID" value="NZ_BBRC01000007.1"/>
</dbReference>
<keyword evidence="4" id="KW-0235">DNA replication</keyword>
<comment type="similarity">
    <text evidence="6">Belongs to the DNA polymerase HolA subunit family.</text>
</comment>
<name>A0A7Z0CJM6_9MICO</name>
<accession>A0A7Z0CJM6</accession>
<evidence type="ECO:0000256" key="3">
    <source>
        <dbReference type="ARBA" id="ARBA00022695"/>
    </source>
</evidence>
<keyword evidence="5" id="KW-0239">DNA-directed DNA polymerase</keyword>
<organism evidence="9 10">
    <name type="scientific">Demequina lutea</name>
    <dbReference type="NCBI Taxonomy" id="431489"/>
    <lineage>
        <taxon>Bacteria</taxon>
        <taxon>Bacillati</taxon>
        <taxon>Actinomycetota</taxon>
        <taxon>Actinomycetes</taxon>
        <taxon>Micrococcales</taxon>
        <taxon>Demequinaceae</taxon>
        <taxon>Demequina</taxon>
    </lineage>
</organism>
<evidence type="ECO:0000313" key="10">
    <source>
        <dbReference type="Proteomes" id="UP000547973"/>
    </source>
</evidence>
<dbReference type="EMBL" id="JACBZO010000001">
    <property type="protein sequence ID" value="NYI41053.1"/>
    <property type="molecule type" value="Genomic_DNA"/>
</dbReference>
<evidence type="ECO:0000256" key="1">
    <source>
        <dbReference type="ARBA" id="ARBA00012417"/>
    </source>
</evidence>
<feature type="domain" description="DNA polymerase III delta subunit-like C-terminal" evidence="8">
    <location>
        <begin position="214"/>
        <end position="322"/>
    </location>
</feature>
<reference evidence="9 10" key="1">
    <citation type="submission" date="2020-07" db="EMBL/GenBank/DDBJ databases">
        <title>Sequencing the genomes of 1000 actinobacteria strains.</title>
        <authorList>
            <person name="Klenk H.-P."/>
        </authorList>
    </citation>
    <scope>NUCLEOTIDE SEQUENCE [LARGE SCALE GENOMIC DNA]</scope>
    <source>
        <strain evidence="9 10">DSM 19970</strain>
    </source>
</reference>
<gene>
    <name evidence="9" type="ORF">BKA03_001172</name>
</gene>
<dbReference type="EC" id="2.7.7.7" evidence="1"/>
<dbReference type="Proteomes" id="UP000547973">
    <property type="component" value="Unassembled WGS sequence"/>
</dbReference>
<comment type="catalytic activity">
    <reaction evidence="7">
        <text>DNA(n) + a 2'-deoxyribonucleoside 5'-triphosphate = DNA(n+1) + diphosphate</text>
        <dbReference type="Rhea" id="RHEA:22508"/>
        <dbReference type="Rhea" id="RHEA-COMP:17339"/>
        <dbReference type="Rhea" id="RHEA-COMP:17340"/>
        <dbReference type="ChEBI" id="CHEBI:33019"/>
        <dbReference type="ChEBI" id="CHEBI:61560"/>
        <dbReference type="ChEBI" id="CHEBI:173112"/>
        <dbReference type="EC" id="2.7.7.7"/>
    </reaction>
</comment>
<dbReference type="Gene3D" id="1.20.272.10">
    <property type="match status" value="1"/>
</dbReference>
<dbReference type="InterPro" id="IPR048466">
    <property type="entry name" value="DNA_pol3_delta-like_C"/>
</dbReference>
<dbReference type="AlphaFoldDB" id="A0A7Z0CJM6"/>
<dbReference type="GO" id="GO:0003887">
    <property type="term" value="F:DNA-directed DNA polymerase activity"/>
    <property type="evidence" value="ECO:0007669"/>
    <property type="project" value="UniProtKB-KW"/>
</dbReference>
<evidence type="ECO:0000256" key="7">
    <source>
        <dbReference type="ARBA" id="ARBA00049244"/>
    </source>
</evidence>
<dbReference type="PANTHER" id="PTHR34388:SF1">
    <property type="entry name" value="DNA POLYMERASE III SUBUNIT DELTA"/>
    <property type="match status" value="1"/>
</dbReference>
<dbReference type="Pfam" id="PF21694">
    <property type="entry name" value="DNA_pol3_delta_C"/>
    <property type="match status" value="1"/>
</dbReference>
<keyword evidence="2 9" id="KW-0808">Transferase</keyword>
<comment type="caution">
    <text evidence="9">The sequence shown here is derived from an EMBL/GenBank/DDBJ whole genome shotgun (WGS) entry which is preliminary data.</text>
</comment>
<dbReference type="GO" id="GO:0009360">
    <property type="term" value="C:DNA polymerase III complex"/>
    <property type="evidence" value="ECO:0007669"/>
    <property type="project" value="TreeGrafter"/>
</dbReference>